<dbReference type="CDD" id="cd12797">
    <property type="entry name" value="M23_peptidase"/>
    <property type="match status" value="1"/>
</dbReference>
<dbReference type="PANTHER" id="PTHR21666:SF293">
    <property type="entry name" value="SLL1488 PROTEIN"/>
    <property type="match status" value="1"/>
</dbReference>
<dbReference type="InterPro" id="IPR011055">
    <property type="entry name" value="Dup_hybrid_motif"/>
</dbReference>
<dbReference type="InterPro" id="IPR016047">
    <property type="entry name" value="M23ase_b-sheet_dom"/>
</dbReference>
<dbReference type="Gene3D" id="2.70.70.10">
    <property type="entry name" value="Glucose Permease (Domain IIA)"/>
    <property type="match status" value="1"/>
</dbReference>
<name>A0A0V7ZBU6_9CYAN</name>
<reference evidence="2 3" key="1">
    <citation type="journal article" date="2015" name="Genome Announc.">
        <title>Draft Genome of the Euendolithic (true boring) Cyanobacterium Mastigocoleus testarum strain BC008.</title>
        <authorList>
            <person name="Guida B.S."/>
            <person name="Garcia-Pichel F."/>
        </authorList>
    </citation>
    <scope>NUCLEOTIDE SEQUENCE [LARGE SCALE GENOMIC DNA]</scope>
    <source>
        <strain evidence="2 3">BC008</strain>
    </source>
</reference>
<dbReference type="PANTHER" id="PTHR21666">
    <property type="entry name" value="PEPTIDASE-RELATED"/>
    <property type="match status" value="1"/>
</dbReference>
<feature type="domain" description="M23ase beta-sheet core" evidence="1">
    <location>
        <begin position="165"/>
        <end position="206"/>
    </location>
</feature>
<dbReference type="GO" id="GO:0004222">
    <property type="term" value="F:metalloendopeptidase activity"/>
    <property type="evidence" value="ECO:0007669"/>
    <property type="project" value="TreeGrafter"/>
</dbReference>
<sequence>MNNKLYGSVISGKNNSRKKFVLFGILSLTSLFIFCQSRNLTAKASQDKKLQTQAQAQILNASNSWRFASFPVENFQGYTSPFGYRRSPNGGSGVEFHNGLDMAAPMGSYIRNWWGGKVIKVSDQGRCGTHVTIRSGQWKHTYCHMQGRVVKHQGRSYMLDREGGIQIAKGQVIPAGARIGRVGMTGRTTGPHLHWSLKFQNRYVDPGMILRKMYSQRYS</sequence>
<dbReference type="Pfam" id="PF01551">
    <property type="entry name" value="Peptidase_M23"/>
    <property type="match status" value="2"/>
</dbReference>
<dbReference type="AlphaFoldDB" id="A0A0V7ZBU6"/>
<keyword evidence="3" id="KW-1185">Reference proteome</keyword>
<dbReference type="SUPFAM" id="SSF51261">
    <property type="entry name" value="Duplicated hybrid motif"/>
    <property type="match status" value="1"/>
</dbReference>
<dbReference type="InterPro" id="IPR050570">
    <property type="entry name" value="Cell_wall_metabolism_enzyme"/>
</dbReference>
<protein>
    <recommendedName>
        <fullName evidence="1">M23ase beta-sheet core domain-containing protein</fullName>
    </recommendedName>
</protein>
<gene>
    <name evidence="2" type="ORF">BC008_08115</name>
</gene>
<dbReference type="EMBL" id="LMTZ01000166">
    <property type="protein sequence ID" value="KST61988.1"/>
    <property type="molecule type" value="Genomic_DNA"/>
</dbReference>
<organism evidence="2 3">
    <name type="scientific">Mastigocoleus testarum BC008</name>
    <dbReference type="NCBI Taxonomy" id="371196"/>
    <lineage>
        <taxon>Bacteria</taxon>
        <taxon>Bacillati</taxon>
        <taxon>Cyanobacteriota</taxon>
        <taxon>Cyanophyceae</taxon>
        <taxon>Nostocales</taxon>
        <taxon>Hapalosiphonaceae</taxon>
        <taxon>Mastigocoleus</taxon>
    </lineage>
</organism>
<dbReference type="RefSeq" id="WP_058184845.1">
    <property type="nucleotide sequence ID" value="NZ_LMTZ01000166.1"/>
</dbReference>
<evidence type="ECO:0000313" key="2">
    <source>
        <dbReference type="EMBL" id="KST61988.1"/>
    </source>
</evidence>
<dbReference type="OrthoDB" id="507840at2"/>
<accession>A0A0V7ZBU6</accession>
<dbReference type="Proteomes" id="UP000053372">
    <property type="component" value="Unassembled WGS sequence"/>
</dbReference>
<proteinExistence type="predicted"/>
<feature type="domain" description="M23ase beta-sheet core" evidence="1">
    <location>
        <begin position="96"/>
        <end position="152"/>
    </location>
</feature>
<comment type="caution">
    <text evidence="2">The sequence shown here is derived from an EMBL/GenBank/DDBJ whole genome shotgun (WGS) entry which is preliminary data.</text>
</comment>
<evidence type="ECO:0000259" key="1">
    <source>
        <dbReference type="Pfam" id="PF01551"/>
    </source>
</evidence>
<evidence type="ECO:0000313" key="3">
    <source>
        <dbReference type="Proteomes" id="UP000053372"/>
    </source>
</evidence>